<feature type="domain" description="Flagellar basal body rod protein N-terminal" evidence="9">
    <location>
        <begin position="8"/>
        <end position="35"/>
    </location>
</feature>
<accession>A0A0Q9YGW3</accession>
<evidence type="ECO:0000313" key="13">
    <source>
        <dbReference type="EMBL" id="MCS5708625.1"/>
    </source>
</evidence>
<evidence type="ECO:0000259" key="10">
    <source>
        <dbReference type="Pfam" id="PF06429"/>
    </source>
</evidence>
<evidence type="ECO:0000256" key="1">
    <source>
        <dbReference type="ARBA" id="ARBA00004117"/>
    </source>
</evidence>
<evidence type="ECO:0000256" key="2">
    <source>
        <dbReference type="ARBA" id="ARBA00009677"/>
    </source>
</evidence>
<dbReference type="NCBIfam" id="TIGR03506">
    <property type="entry name" value="FlgEFG_subfam"/>
    <property type="match status" value="2"/>
</dbReference>
<dbReference type="PANTHER" id="PTHR30435:SF19">
    <property type="entry name" value="FLAGELLAR BASAL-BODY ROD PROTEIN FLGG"/>
    <property type="match status" value="1"/>
</dbReference>
<evidence type="ECO:0000259" key="9">
    <source>
        <dbReference type="Pfam" id="PF00460"/>
    </source>
</evidence>
<dbReference type="STRING" id="437022.CC99x_00013"/>
<evidence type="ECO:0000259" key="11">
    <source>
        <dbReference type="Pfam" id="PF22692"/>
    </source>
</evidence>
<dbReference type="PANTHER" id="PTHR30435">
    <property type="entry name" value="FLAGELLAR PROTEIN"/>
    <property type="match status" value="1"/>
</dbReference>
<keyword evidence="12" id="KW-0966">Cell projection</keyword>
<evidence type="ECO:0000256" key="4">
    <source>
        <dbReference type="ARBA" id="ARBA00023143"/>
    </source>
</evidence>
<dbReference type="InterPro" id="IPR020013">
    <property type="entry name" value="Flagellar_FlgE/F/G"/>
</dbReference>
<name>A0A0Q9YGW3_9GAMM</name>
<keyword evidence="12" id="KW-0969">Cilium</keyword>
<dbReference type="InterPro" id="IPR019776">
    <property type="entry name" value="Flagellar_basal_body_rod_CS"/>
</dbReference>
<dbReference type="InterPro" id="IPR001444">
    <property type="entry name" value="Flag_bb_rod_N"/>
</dbReference>
<protein>
    <recommendedName>
        <fullName evidence="3 7">Flagellar basal-body rod protein FlgG</fullName>
    </recommendedName>
    <alternativeName>
        <fullName evidence="6 8">Distal rod protein</fullName>
    </alternativeName>
</protein>
<sequence>MHPALWISVTGLEAQNTDIRVISNNLANVSTTGYKKSRAVFEDLLYQNVRQPGGQSTENTELPSGLMLGTGVKTLATQKIFSQGSVINTQNQLDLAINGKGFFQITRPDGTIAYTRDGSFQLNSQGQIVTGNGYLLDPNITVPDDTVSITIGTDGIVSVLTQGNNTPQQIGNIEISDFINPAGLQPIGENQYTETAASGTPTTGTPGLTGLGSLAQGSLESSNVNVVEELVRLIQTQRAYEMNAKSVETVDGMLRYLSQNL</sequence>
<dbReference type="InterPro" id="IPR012834">
    <property type="entry name" value="FlgG_G_neg"/>
</dbReference>
<proteinExistence type="inferred from homology"/>
<dbReference type="Proteomes" id="UP000051494">
    <property type="component" value="Unassembled WGS sequence"/>
</dbReference>
<dbReference type="PATRIC" id="fig|1590042.3.peg.12"/>
<evidence type="ECO:0000313" key="14">
    <source>
        <dbReference type="Proteomes" id="UP000051494"/>
    </source>
</evidence>
<gene>
    <name evidence="12" type="primary">flgG</name>
    <name evidence="12" type="ORF">CC99x_00013</name>
    <name evidence="13" type="ORF">CC99x_006840</name>
</gene>
<dbReference type="Pfam" id="PF22692">
    <property type="entry name" value="LlgE_F_G_D1"/>
    <property type="match status" value="1"/>
</dbReference>
<evidence type="ECO:0000313" key="12">
    <source>
        <dbReference type="EMBL" id="KRG19792.1"/>
    </source>
</evidence>
<reference evidence="13" key="2">
    <citation type="journal article" date="2016" name="Genome Announc.">
        <title>Draft Genome Sequences of Two Novel Amoeba-Resistant Intranuclear Bacteria, 'Candidatus Berkiella cookevillensis' and 'Candidatus Berkiella aquae'.</title>
        <authorList>
            <person name="Mehari Y.T."/>
            <person name="Arivett B.A."/>
            <person name="Farone A.L."/>
            <person name="Gunderson J.H."/>
            <person name="Farone M.B."/>
        </authorList>
    </citation>
    <scope>NUCLEOTIDE SEQUENCE</scope>
    <source>
        <strain evidence="13">CC99</strain>
    </source>
</reference>
<dbReference type="Pfam" id="PF06429">
    <property type="entry name" value="Flg_bbr_C"/>
    <property type="match status" value="1"/>
</dbReference>
<dbReference type="OrthoDB" id="9804559at2"/>
<evidence type="ECO:0000256" key="5">
    <source>
        <dbReference type="ARBA" id="ARBA00025933"/>
    </source>
</evidence>
<evidence type="ECO:0000256" key="6">
    <source>
        <dbReference type="ARBA" id="ARBA00032912"/>
    </source>
</evidence>
<evidence type="ECO:0000256" key="8">
    <source>
        <dbReference type="RuleBase" id="RU362116"/>
    </source>
</evidence>
<dbReference type="InterPro" id="IPR053967">
    <property type="entry name" value="LlgE_F_G-like_D1"/>
</dbReference>
<feature type="domain" description="Flagellar basal-body/hook protein C-terminal" evidence="10">
    <location>
        <begin position="215"/>
        <end position="259"/>
    </location>
</feature>
<comment type="caution">
    <text evidence="12">The sequence shown here is derived from an EMBL/GenBank/DDBJ whole genome shotgun (WGS) entry which is preliminary data.</text>
</comment>
<keyword evidence="14" id="KW-1185">Reference proteome</keyword>
<dbReference type="NCBIfam" id="TIGR02488">
    <property type="entry name" value="flgG_G_neg"/>
    <property type="match status" value="1"/>
</dbReference>
<organism evidence="12">
    <name type="scientific">Candidatus Berkiella cookevillensis</name>
    <dbReference type="NCBI Taxonomy" id="437022"/>
    <lineage>
        <taxon>Bacteria</taxon>
        <taxon>Pseudomonadati</taxon>
        <taxon>Pseudomonadota</taxon>
        <taxon>Gammaproteobacteria</taxon>
        <taxon>Candidatus Berkiellales</taxon>
        <taxon>Candidatus Berkiellaceae</taxon>
        <taxon>Candidatus Berkiella</taxon>
    </lineage>
</organism>
<dbReference type="SUPFAM" id="SSF117143">
    <property type="entry name" value="Flagellar hook protein flgE"/>
    <property type="match status" value="1"/>
</dbReference>
<dbReference type="InterPro" id="IPR010930">
    <property type="entry name" value="Flg_bb/hook_C_dom"/>
</dbReference>
<dbReference type="AlphaFoldDB" id="A0A0Q9YGW3"/>
<dbReference type="Pfam" id="PF00460">
    <property type="entry name" value="Flg_bb_rod"/>
    <property type="match status" value="1"/>
</dbReference>
<comment type="similarity">
    <text evidence="2 8">Belongs to the flagella basal body rod proteins family.</text>
</comment>
<feature type="domain" description="Flagellar hook protein FlgE/F/G-like D1" evidence="11">
    <location>
        <begin position="96"/>
        <end position="159"/>
    </location>
</feature>
<dbReference type="RefSeq" id="WP_057622380.1">
    <property type="nucleotide sequence ID" value="NZ_LKHV02000001.1"/>
</dbReference>
<reference evidence="13" key="3">
    <citation type="submission" date="2021-06" db="EMBL/GenBank/DDBJ databases">
        <title>Genomic Description and Analysis of Intracellular Bacteria, Candidatus Berkiella cookevillensis and Candidatus Berkiella aquae.</title>
        <authorList>
            <person name="Kidane D.T."/>
            <person name="Mehari Y.T."/>
            <person name="Rice F.C."/>
            <person name="Arivett B.A."/>
            <person name="Farone A.L."/>
            <person name="Berk S.G."/>
            <person name="Farone M.B."/>
        </authorList>
    </citation>
    <scope>NUCLEOTIDE SEQUENCE</scope>
    <source>
        <strain evidence="13">CC99</strain>
    </source>
</reference>
<keyword evidence="4 8" id="KW-0975">Bacterial flagellum</keyword>
<evidence type="ECO:0000256" key="3">
    <source>
        <dbReference type="ARBA" id="ARBA00017948"/>
    </source>
</evidence>
<reference evidence="12" key="1">
    <citation type="submission" date="2015-09" db="EMBL/GenBank/DDBJ databases">
        <title>Draft Genome Sequences of Two Novel Amoeba-resistant Intranuclear Bacteria, Candidatus Berkiella cookevillensis and Candidatus Berkiella aquae.</title>
        <authorList>
            <person name="Mehari Y.T."/>
            <person name="Arivett B.A."/>
            <person name="Farone A.L."/>
            <person name="Gunderson J.H."/>
            <person name="Farone M.B."/>
        </authorList>
    </citation>
    <scope>NUCLEOTIDE SEQUENCE [LARGE SCALE GENOMIC DNA]</scope>
    <source>
        <strain evidence="12">CC99</strain>
    </source>
</reference>
<dbReference type="PROSITE" id="PS00588">
    <property type="entry name" value="FLAGELLA_BB_ROD"/>
    <property type="match status" value="1"/>
</dbReference>
<dbReference type="GO" id="GO:0071978">
    <property type="term" value="P:bacterial-type flagellum-dependent swarming motility"/>
    <property type="evidence" value="ECO:0007669"/>
    <property type="project" value="TreeGrafter"/>
</dbReference>
<dbReference type="EMBL" id="LKHV01000001">
    <property type="protein sequence ID" value="KRG19792.1"/>
    <property type="molecule type" value="Genomic_DNA"/>
</dbReference>
<comment type="subcellular location">
    <subcellularLocation>
        <location evidence="1 8">Bacterial flagellum basal body</location>
    </subcellularLocation>
</comment>
<evidence type="ECO:0000256" key="7">
    <source>
        <dbReference type="NCBIfam" id="TIGR02488"/>
    </source>
</evidence>
<dbReference type="EMBL" id="LKHV02000001">
    <property type="protein sequence ID" value="MCS5708625.1"/>
    <property type="molecule type" value="Genomic_DNA"/>
</dbReference>
<dbReference type="InterPro" id="IPR037925">
    <property type="entry name" value="FlgE/F/G-like"/>
</dbReference>
<comment type="subunit">
    <text evidence="5 8">The basal body constitutes a major portion of the flagellar organelle and consists of four rings (L,P,S, and M) mounted on a central rod. The rod consists of about 26 subunits of FlgG in the distal portion, and FlgB, FlgC and FlgF are thought to build up the proximal portion of the rod with about 6 subunits each.</text>
</comment>
<keyword evidence="12" id="KW-0282">Flagellum</keyword>
<dbReference type="GO" id="GO:0009426">
    <property type="term" value="C:bacterial-type flagellum basal body, distal rod"/>
    <property type="evidence" value="ECO:0007669"/>
    <property type="project" value="UniProtKB-UniRule"/>
</dbReference>